<dbReference type="EMBL" id="PJAI02000119">
    <property type="protein sequence ID" value="TYK64110.1"/>
    <property type="molecule type" value="Genomic_DNA"/>
</dbReference>
<comment type="caution">
    <text evidence="1">The sequence shown here is derived from an EMBL/GenBank/DDBJ whole genome shotgun (WGS) entry which is preliminary data.</text>
</comment>
<protein>
    <submittedName>
        <fullName evidence="1">Uncharacterized protein</fullName>
    </submittedName>
</protein>
<name>A0ABY3MSD0_9GAMM</name>
<dbReference type="RefSeq" id="WP_148747802.1">
    <property type="nucleotide sequence ID" value="NZ_PJAI02000119.1"/>
</dbReference>
<evidence type="ECO:0000313" key="1">
    <source>
        <dbReference type="EMBL" id="TYK64110.1"/>
    </source>
</evidence>
<dbReference type="Proteomes" id="UP000815846">
    <property type="component" value="Unassembled WGS sequence"/>
</dbReference>
<feature type="non-terminal residue" evidence="1">
    <location>
        <position position="77"/>
    </location>
</feature>
<sequence length="77" mass="8732">MSKSNFYEAIIAKLVEHHVAKSKVNVTTYVEESSLVNRSNFSCYTKKILLVVSEKEYLRSGCSSAGRASRCQRECHE</sequence>
<evidence type="ECO:0000313" key="2">
    <source>
        <dbReference type="Proteomes" id="UP000815846"/>
    </source>
</evidence>
<gene>
    <name evidence="1" type="ORF">CWS31_017490</name>
</gene>
<reference evidence="1 2" key="1">
    <citation type="submission" date="2019-08" db="EMBL/GenBank/DDBJ databases">
        <title>Microbe sample from Colwellia echini.</title>
        <authorList>
            <person name="Christiansen L."/>
            <person name="Pathiraja D."/>
            <person name="Schultz-Johansen M."/>
            <person name="Choi I.-G."/>
            <person name="Stougaard P."/>
        </authorList>
    </citation>
    <scope>NUCLEOTIDE SEQUENCE [LARGE SCALE GENOMIC DNA]</scope>
    <source>
        <strain evidence="1 2">A3</strain>
    </source>
</reference>
<proteinExistence type="predicted"/>
<keyword evidence="2" id="KW-1185">Reference proteome</keyword>
<organism evidence="1 2">
    <name type="scientific">Colwellia echini</name>
    <dbReference type="NCBI Taxonomy" id="1982103"/>
    <lineage>
        <taxon>Bacteria</taxon>
        <taxon>Pseudomonadati</taxon>
        <taxon>Pseudomonadota</taxon>
        <taxon>Gammaproteobacteria</taxon>
        <taxon>Alteromonadales</taxon>
        <taxon>Colwelliaceae</taxon>
        <taxon>Colwellia</taxon>
    </lineage>
</organism>
<accession>A0ABY3MSD0</accession>